<dbReference type="EMBL" id="CP054719">
    <property type="protein sequence ID" value="QOL19407.1"/>
    <property type="molecule type" value="Genomic_DNA"/>
</dbReference>
<dbReference type="RefSeq" id="WP_350332160.1">
    <property type="nucleotide sequence ID" value="NZ_CP054719.1"/>
</dbReference>
<evidence type="ECO:0000313" key="3">
    <source>
        <dbReference type="Proteomes" id="UP000594001"/>
    </source>
</evidence>
<sequence>MRFLITLWLFIFVSFSAFNNVHASQAIDLSFSVYLEINGRFIYPAGQIAEDINSKPFEMIVSVRGLTNQTLQRILLDFCLGNLEIGSVSTIQVNIDPLLKSGIVMTRVESYMTSSMASPTASESIHSLSKELDLLVLSKCELIEHIYENSLRVSIQSSTDSIHTVGYRLRQKELSLL</sequence>
<evidence type="ECO:0000256" key="1">
    <source>
        <dbReference type="SAM" id="SignalP"/>
    </source>
</evidence>
<keyword evidence="1" id="KW-0732">Signal</keyword>
<gene>
    <name evidence="2" type="ORF">CPBP_00159</name>
</gene>
<accession>A0A7L9RS21</accession>
<feature type="signal peptide" evidence="1">
    <location>
        <begin position="1"/>
        <end position="19"/>
    </location>
</feature>
<proteinExistence type="predicted"/>
<dbReference type="Proteomes" id="UP000594001">
    <property type="component" value="Chromosome"/>
</dbReference>
<keyword evidence="3" id="KW-1185">Reference proteome</keyword>
<feature type="chain" id="PRO_5032518036" evidence="1">
    <location>
        <begin position="20"/>
        <end position="177"/>
    </location>
</feature>
<dbReference type="KEGG" id="pbal:CPBP_00159"/>
<dbReference type="AlphaFoldDB" id="A0A7L9RS21"/>
<name>A0A7L9RS21_9PROT</name>
<protein>
    <submittedName>
        <fullName evidence="2">Uncharacterized protein</fullName>
    </submittedName>
</protein>
<reference evidence="2 3" key="1">
    <citation type="submission" date="2020-06" db="EMBL/GenBank/DDBJ databases">
        <title>The endosymbiont of the kinetoplastid Bodo saltans is a Paracaedibacter-like alpha-proteobacterium possessing a putative toxin-antitoxin system.</title>
        <authorList>
            <person name="Midha S."/>
            <person name="Rigden D.J."/>
            <person name="Siozios S."/>
            <person name="Hurst G.D.D."/>
            <person name="Jackson A.P."/>
        </authorList>
    </citation>
    <scope>NUCLEOTIDE SEQUENCE [LARGE SCALE GENOMIC DNA]</scope>
    <source>
        <strain evidence="2">Lake Konstanz</strain>
    </source>
</reference>
<evidence type="ECO:0000313" key="2">
    <source>
        <dbReference type="EMBL" id="QOL19407.1"/>
    </source>
</evidence>
<organism evidence="2 3">
    <name type="scientific">Candidatus Bodocaedibacter vickermanii</name>
    <dbReference type="NCBI Taxonomy" id="2741701"/>
    <lineage>
        <taxon>Bacteria</taxon>
        <taxon>Pseudomonadati</taxon>
        <taxon>Pseudomonadota</taxon>
        <taxon>Alphaproteobacteria</taxon>
        <taxon>Holosporales</taxon>
        <taxon>Candidatus Paracaedibacteraceae</taxon>
        <taxon>Candidatus Bodocaedibacter</taxon>
    </lineage>
</organism>